<sequence>MNMIILTNLSAHRPSTLVPLTGSEDSFPIMENHVSFVADIQKMMFGLGDVPHPLAESAELVESVVLDQMISVLRQASEIAEVANRETIAPEDILFIMKRNPKALKRLIIYLGVKDEARIHANLLKPTPEETLPEGFAVENVSHEVDSEEPSVRFSHSGRIGLSEWNKGRKKYCLAFLKTIGIDESDLNQVVDIVKETRLNRANNQALSLSSTTYESFHAARCESFCSANMSAARFLKWICVRGGWKEEVSQPVLDILVYLAKETIACIIDMVMTLREELALLTKRTHISSPPISQDEIREVIRRCFFSHATSLSAFSRPVRPLRHQRLIAV</sequence>
<organism evidence="6 7">
    <name type="scientific">Nesidiocoris tenuis</name>
    <dbReference type="NCBI Taxonomy" id="355587"/>
    <lineage>
        <taxon>Eukaryota</taxon>
        <taxon>Metazoa</taxon>
        <taxon>Ecdysozoa</taxon>
        <taxon>Arthropoda</taxon>
        <taxon>Hexapoda</taxon>
        <taxon>Insecta</taxon>
        <taxon>Pterygota</taxon>
        <taxon>Neoptera</taxon>
        <taxon>Paraneoptera</taxon>
        <taxon>Hemiptera</taxon>
        <taxon>Heteroptera</taxon>
        <taxon>Panheteroptera</taxon>
        <taxon>Cimicomorpha</taxon>
        <taxon>Miridae</taxon>
        <taxon>Dicyphina</taxon>
        <taxon>Nesidiocoris</taxon>
    </lineage>
</organism>
<keyword evidence="3" id="KW-0804">Transcription</keyword>
<reference evidence="6 7" key="1">
    <citation type="submission" date="2023-09" db="EMBL/GenBank/DDBJ databases">
        <title>Nesidiocoris tenuis whole genome shotgun sequence.</title>
        <authorList>
            <person name="Shibata T."/>
            <person name="Shimoda M."/>
            <person name="Kobayashi T."/>
            <person name="Uehara T."/>
        </authorList>
    </citation>
    <scope>NUCLEOTIDE SEQUENCE [LARGE SCALE GENOMIC DNA]</scope>
    <source>
        <strain evidence="6 7">Japan</strain>
    </source>
</reference>
<evidence type="ECO:0000313" key="7">
    <source>
        <dbReference type="Proteomes" id="UP001307889"/>
    </source>
</evidence>
<dbReference type="PANTHER" id="PTHR11380:SF16">
    <property type="entry name" value="TRANSCRIPTION INITIATION PROTEIN SPT3 HOMOLOG"/>
    <property type="match status" value="1"/>
</dbReference>
<protein>
    <submittedName>
        <fullName evidence="6">Uncharacterized protein</fullName>
    </submittedName>
</protein>
<comment type="subcellular location">
    <subcellularLocation>
        <location evidence="1">Nucleus</location>
    </subcellularLocation>
</comment>
<evidence type="ECO:0000256" key="4">
    <source>
        <dbReference type="ARBA" id="ARBA00023242"/>
    </source>
</evidence>
<dbReference type="SUPFAM" id="SSF47113">
    <property type="entry name" value="Histone-fold"/>
    <property type="match status" value="1"/>
</dbReference>
<evidence type="ECO:0000256" key="3">
    <source>
        <dbReference type="ARBA" id="ARBA00023163"/>
    </source>
</evidence>
<proteinExistence type="inferred from homology"/>
<gene>
    <name evidence="6" type="ORF">NTJ_02186</name>
</gene>
<dbReference type="Proteomes" id="UP001307889">
    <property type="component" value="Chromosome 1"/>
</dbReference>
<dbReference type="PANTHER" id="PTHR11380">
    <property type="entry name" value="TRANSCRIPTION INITIATION FACTOR TFIID/SUPT3-RELATED"/>
    <property type="match status" value="1"/>
</dbReference>
<keyword evidence="4" id="KW-0539">Nucleus</keyword>
<dbReference type="CDD" id="cd07978">
    <property type="entry name" value="HFD_TAF13"/>
    <property type="match status" value="1"/>
</dbReference>
<accession>A0ABN7AAN3</accession>
<evidence type="ECO:0000256" key="2">
    <source>
        <dbReference type="ARBA" id="ARBA00023015"/>
    </source>
</evidence>
<comment type="similarity">
    <text evidence="5">Belongs to the SPT3 family.</text>
</comment>
<keyword evidence="2" id="KW-0805">Transcription regulation</keyword>
<evidence type="ECO:0000313" key="6">
    <source>
        <dbReference type="EMBL" id="BES89379.1"/>
    </source>
</evidence>
<evidence type="ECO:0000256" key="5">
    <source>
        <dbReference type="ARBA" id="ARBA00061274"/>
    </source>
</evidence>
<keyword evidence="7" id="KW-1185">Reference proteome</keyword>
<evidence type="ECO:0000256" key="1">
    <source>
        <dbReference type="ARBA" id="ARBA00004123"/>
    </source>
</evidence>
<name>A0ABN7AAN3_9HEMI</name>
<dbReference type="InterPro" id="IPR003195">
    <property type="entry name" value="TFIID_TAF13"/>
</dbReference>
<dbReference type="InterPro" id="IPR009072">
    <property type="entry name" value="Histone-fold"/>
</dbReference>
<dbReference type="Gene3D" id="1.10.20.10">
    <property type="entry name" value="Histone, subunit A"/>
    <property type="match status" value="1"/>
</dbReference>
<dbReference type="EMBL" id="AP028909">
    <property type="protein sequence ID" value="BES89379.1"/>
    <property type="molecule type" value="Genomic_DNA"/>
</dbReference>
<dbReference type="Pfam" id="PF02269">
    <property type="entry name" value="TFIID-18kDa"/>
    <property type="match status" value="1"/>
</dbReference>